<name>A0A6J4HJ26_9CHLR</name>
<gene>
    <name evidence="2" type="ORF">AVDCRST_MAG77-973</name>
</gene>
<evidence type="ECO:0000313" key="2">
    <source>
        <dbReference type="EMBL" id="CAA9226290.1"/>
    </source>
</evidence>
<organism evidence="2">
    <name type="scientific">uncultured Chloroflexota bacterium</name>
    <dbReference type="NCBI Taxonomy" id="166587"/>
    <lineage>
        <taxon>Bacteria</taxon>
        <taxon>Bacillati</taxon>
        <taxon>Chloroflexota</taxon>
        <taxon>environmental samples</taxon>
    </lineage>
</organism>
<dbReference type="InterPro" id="IPR018647">
    <property type="entry name" value="SLFN_3-like_DNA/RNA_helicase"/>
</dbReference>
<dbReference type="Pfam" id="PF09848">
    <property type="entry name" value="SLFN-g3_helicase"/>
    <property type="match status" value="1"/>
</dbReference>
<evidence type="ECO:0000259" key="1">
    <source>
        <dbReference type="Pfam" id="PF09848"/>
    </source>
</evidence>
<dbReference type="EMBL" id="CADCTC010000050">
    <property type="protein sequence ID" value="CAA9226290.1"/>
    <property type="molecule type" value="Genomic_DNA"/>
</dbReference>
<feature type="domain" description="Schlafen group 3-like DNA/RNA helicase" evidence="1">
    <location>
        <begin position="236"/>
        <end position="601"/>
    </location>
</feature>
<dbReference type="AlphaFoldDB" id="A0A6J4HJ26"/>
<sequence>MTSSTAALACGWCGTIKALLTVSESAWLASLAEHHALATRQRPRTSQVDRWRSTFRLLRKHLVGLLPTRPDARGWQLVFEYELSDGPGVLLLVGDTVFVLDVTEHDTPLRASVDRVAATTRTLERCHVESRGRRIIPVLTPAAFERESAAIDGVHVAAAAGLAPLLLSLAPPADAAQLDLDRWLASDHFPRPSLIGAARAMFSGDQLPEDDAGTCVRGVLAELNQIVEAARVAGERHLVLIRGVPGSGKTLAGLELVLAQRTTYTGNPDEAAVFLAGSGAALAVLRYVASGTPVEKEHLVLWPQTFLREHGGPDQPPSLAHVWVYDDAQRAWDQERATEKLQSAGSVPTQLLRAAERAPGWSVLVAMIGEGQSVHVGEEGGMALWGEAVSGAQPKWNVHCAPELARSFGETQAMTTAALDLNRSLRSAPAEGAVEWVEQLLDGRIVECAATAARLREQGFALYVTQELEEAKGYARERYVDDPVKRYGLLASSRAKNLAAHGVSNDWQSTKGMREGPWFVDSPDSTASACRLEIVATEFACQGLELDLPIICWGDDLRWHGGTWESPPQRRSGARDPHRLRVNSYRVLLTRGRDGLCVFVPLEETQTFAVLREAGMAPLS</sequence>
<protein>
    <recommendedName>
        <fullName evidence="1">Schlafen group 3-like DNA/RNA helicase domain-containing protein</fullName>
    </recommendedName>
</protein>
<proteinExistence type="predicted"/>
<reference evidence="2" key="1">
    <citation type="submission" date="2020-02" db="EMBL/GenBank/DDBJ databases">
        <authorList>
            <person name="Meier V. D."/>
        </authorList>
    </citation>
    <scope>NUCLEOTIDE SEQUENCE</scope>
    <source>
        <strain evidence="2">AVDCRST_MAG77</strain>
    </source>
</reference>
<accession>A0A6J4HJ26</accession>